<feature type="coiled-coil region" evidence="2">
    <location>
        <begin position="166"/>
        <end position="193"/>
    </location>
</feature>
<dbReference type="Proteomes" id="UP000023152">
    <property type="component" value="Unassembled WGS sequence"/>
</dbReference>
<evidence type="ECO:0000259" key="3">
    <source>
        <dbReference type="Pfam" id="PF00625"/>
    </source>
</evidence>
<reference evidence="4 5" key="1">
    <citation type="journal article" date="2013" name="Curr. Biol.">
        <title>The Genome of the Foraminiferan Reticulomyxa filosa.</title>
        <authorList>
            <person name="Glockner G."/>
            <person name="Hulsmann N."/>
            <person name="Schleicher M."/>
            <person name="Noegel A.A."/>
            <person name="Eichinger L."/>
            <person name="Gallinger C."/>
            <person name="Pawlowski J."/>
            <person name="Sierra R."/>
            <person name="Euteneuer U."/>
            <person name="Pillet L."/>
            <person name="Moustafa A."/>
            <person name="Platzer M."/>
            <person name="Groth M."/>
            <person name="Szafranski K."/>
            <person name="Schliwa M."/>
        </authorList>
    </citation>
    <scope>NUCLEOTIDE SEQUENCE [LARGE SCALE GENOMIC DNA]</scope>
</reference>
<dbReference type="InterPro" id="IPR008145">
    <property type="entry name" value="GK/Ca_channel_bsu"/>
</dbReference>
<proteinExistence type="predicted"/>
<accession>X6N4I9</accession>
<dbReference type="PANTHER" id="PTHR23117">
    <property type="entry name" value="GUANYLATE KINASE-RELATED"/>
    <property type="match status" value="1"/>
</dbReference>
<dbReference type="OrthoDB" id="6334211at2759"/>
<gene>
    <name evidence="4" type="ORF">RFI_16303</name>
</gene>
<evidence type="ECO:0000256" key="1">
    <source>
        <dbReference type="ARBA" id="ARBA00022679"/>
    </source>
</evidence>
<dbReference type="GO" id="GO:0005829">
    <property type="term" value="C:cytosol"/>
    <property type="evidence" value="ECO:0007669"/>
    <property type="project" value="TreeGrafter"/>
</dbReference>
<dbReference type="AlphaFoldDB" id="X6N4I9"/>
<sequence>MPSIFKRTANCLLFKRLGQTHNFGLSSIDSFGHNNRVTLAFNRQFHLSNPSTNDNKETNSMFAPLIICGPSGVGKGTLVNYLVTIIFLSTSKNSKAPSKIMNLWNTHKFTGSIIMGQAKDSFWRLKIKKNWNFGDKFQKAENNHKDAHYVFVTTSGGEKSLTERLLQRGTETAEQIAQRLDTAKKEFDFLRQNPNFFDFVLFNDDLETSQKNFVNTLKMWYLCLH</sequence>
<evidence type="ECO:0000256" key="2">
    <source>
        <dbReference type="SAM" id="Coils"/>
    </source>
</evidence>
<name>X6N4I9_RETFI</name>
<organism evidence="4 5">
    <name type="scientific">Reticulomyxa filosa</name>
    <dbReference type="NCBI Taxonomy" id="46433"/>
    <lineage>
        <taxon>Eukaryota</taxon>
        <taxon>Sar</taxon>
        <taxon>Rhizaria</taxon>
        <taxon>Retaria</taxon>
        <taxon>Foraminifera</taxon>
        <taxon>Monothalamids</taxon>
        <taxon>Reticulomyxidae</taxon>
        <taxon>Reticulomyxa</taxon>
    </lineage>
</organism>
<dbReference type="Pfam" id="PF00625">
    <property type="entry name" value="Guanylate_kin"/>
    <property type="match status" value="1"/>
</dbReference>
<dbReference type="Gene3D" id="3.40.50.300">
    <property type="entry name" value="P-loop containing nucleotide triphosphate hydrolases"/>
    <property type="match status" value="1"/>
</dbReference>
<dbReference type="GO" id="GO:0004385">
    <property type="term" value="F:GMP kinase activity"/>
    <property type="evidence" value="ECO:0007669"/>
    <property type="project" value="TreeGrafter"/>
</dbReference>
<evidence type="ECO:0000313" key="4">
    <source>
        <dbReference type="EMBL" id="ETO20906.1"/>
    </source>
</evidence>
<dbReference type="SUPFAM" id="SSF52540">
    <property type="entry name" value="P-loop containing nucleoside triphosphate hydrolases"/>
    <property type="match status" value="1"/>
</dbReference>
<evidence type="ECO:0000313" key="5">
    <source>
        <dbReference type="Proteomes" id="UP000023152"/>
    </source>
</evidence>
<keyword evidence="2" id="KW-0175">Coiled coil</keyword>
<protein>
    <recommendedName>
        <fullName evidence="3">Guanylate kinase/L-type calcium channel beta subunit domain-containing protein</fullName>
    </recommendedName>
</protein>
<keyword evidence="5" id="KW-1185">Reference proteome</keyword>
<dbReference type="InterPro" id="IPR027417">
    <property type="entry name" value="P-loop_NTPase"/>
</dbReference>
<dbReference type="PANTHER" id="PTHR23117:SF13">
    <property type="entry name" value="GUANYLATE KINASE"/>
    <property type="match status" value="1"/>
</dbReference>
<comment type="caution">
    <text evidence="4">The sequence shown here is derived from an EMBL/GenBank/DDBJ whole genome shotgun (WGS) entry which is preliminary data.</text>
</comment>
<keyword evidence="1" id="KW-0808">Transferase</keyword>
<feature type="domain" description="Guanylate kinase/L-type calcium channel beta subunit" evidence="3">
    <location>
        <begin position="142"/>
        <end position="214"/>
    </location>
</feature>
<dbReference type="EMBL" id="ASPP01012131">
    <property type="protein sequence ID" value="ETO20906.1"/>
    <property type="molecule type" value="Genomic_DNA"/>
</dbReference>